<comment type="caution">
    <text evidence="1">The sequence shown here is derived from an EMBL/GenBank/DDBJ whole genome shotgun (WGS) entry which is preliminary data.</text>
</comment>
<evidence type="ECO:0008006" key="3">
    <source>
        <dbReference type="Google" id="ProtNLM"/>
    </source>
</evidence>
<evidence type="ECO:0000313" key="2">
    <source>
        <dbReference type="Proteomes" id="UP000051449"/>
    </source>
</evidence>
<dbReference type="AlphaFoldDB" id="A0AAP1ADX7"/>
<reference evidence="1 2" key="1">
    <citation type="submission" date="2015-10" db="EMBL/GenBank/DDBJ databases">
        <title>The utility of whole genome sequencing in characterizing Acinetobacter epidemiology and analyzing hospital outbreaks.</title>
        <authorList>
            <person name="Ozer E.A."/>
            <person name="Fitzpatrick M.A."/>
            <person name="Hauser A.R."/>
        </authorList>
    </citation>
    <scope>NUCLEOTIDE SEQUENCE [LARGE SCALE GENOMIC DNA]</scope>
    <source>
        <strain evidence="1 2">ABBL072</strain>
    </source>
</reference>
<sequence>MASDVKNVKLGVCKIMFDGVDLGFTKGGVDVTVSTETHKVQVDQFGQTPINEYILGRTVVVKAPLAETTLENLVKIMPGATLVTDAQTPAKKRVDVPTGVGINLLDFAKELVLHPIGKPDTDKSDDFVVKRAATAGALDFGYKLEDERLFNTEFNAYPDENGKLFSIGDPAAGKA</sequence>
<protein>
    <recommendedName>
        <fullName evidence="3">Phage tail protein</fullName>
    </recommendedName>
</protein>
<name>A0AAP1ADX7_ACIBA</name>
<gene>
    <name evidence="1" type="ORF">APD33_13770</name>
</gene>
<dbReference type="RefSeq" id="WP_000135556.1">
    <property type="nucleotide sequence ID" value="NZ_CP026705.1"/>
</dbReference>
<dbReference type="EMBL" id="LLGC01000179">
    <property type="protein sequence ID" value="KQE03677.1"/>
    <property type="molecule type" value="Genomic_DNA"/>
</dbReference>
<proteinExistence type="predicted"/>
<organism evidence="1 2">
    <name type="scientific">Acinetobacter baumannii</name>
    <dbReference type="NCBI Taxonomy" id="470"/>
    <lineage>
        <taxon>Bacteria</taxon>
        <taxon>Pseudomonadati</taxon>
        <taxon>Pseudomonadota</taxon>
        <taxon>Gammaproteobacteria</taxon>
        <taxon>Moraxellales</taxon>
        <taxon>Moraxellaceae</taxon>
        <taxon>Acinetobacter</taxon>
        <taxon>Acinetobacter calcoaceticus/baumannii complex</taxon>
    </lineage>
</organism>
<evidence type="ECO:0000313" key="1">
    <source>
        <dbReference type="EMBL" id="KQE03677.1"/>
    </source>
</evidence>
<dbReference type="Proteomes" id="UP000051449">
    <property type="component" value="Unassembled WGS sequence"/>
</dbReference>
<accession>A0AAP1ADX7</accession>